<reference evidence="1" key="1">
    <citation type="submission" date="2022-08" db="EMBL/GenBank/DDBJ databases">
        <authorList>
            <person name="Kallberg Y."/>
            <person name="Tangrot J."/>
            <person name="Rosling A."/>
        </authorList>
    </citation>
    <scope>NUCLEOTIDE SEQUENCE</scope>
    <source>
        <strain evidence="1">Wild A</strain>
    </source>
</reference>
<evidence type="ECO:0000313" key="1">
    <source>
        <dbReference type="EMBL" id="CAI2161583.1"/>
    </source>
</evidence>
<dbReference type="OrthoDB" id="2446538at2759"/>
<dbReference type="AlphaFoldDB" id="A0A9W4S9X8"/>
<dbReference type="Proteomes" id="UP001153678">
    <property type="component" value="Unassembled WGS sequence"/>
</dbReference>
<protein>
    <submittedName>
        <fullName evidence="1">15253_t:CDS:1</fullName>
    </submittedName>
</protein>
<accession>A0A9W4S9X8</accession>
<evidence type="ECO:0000313" key="2">
    <source>
        <dbReference type="Proteomes" id="UP001153678"/>
    </source>
</evidence>
<proteinExistence type="predicted"/>
<gene>
    <name evidence="1" type="ORF">FWILDA_LOCUS120</name>
</gene>
<comment type="caution">
    <text evidence="1">The sequence shown here is derived from an EMBL/GenBank/DDBJ whole genome shotgun (WGS) entry which is preliminary data.</text>
</comment>
<name>A0A9W4S9X8_9GLOM</name>
<keyword evidence="2" id="KW-1185">Reference proteome</keyword>
<organism evidence="1 2">
    <name type="scientific">Funneliformis geosporum</name>
    <dbReference type="NCBI Taxonomy" id="1117311"/>
    <lineage>
        <taxon>Eukaryota</taxon>
        <taxon>Fungi</taxon>
        <taxon>Fungi incertae sedis</taxon>
        <taxon>Mucoromycota</taxon>
        <taxon>Glomeromycotina</taxon>
        <taxon>Glomeromycetes</taxon>
        <taxon>Glomerales</taxon>
        <taxon>Glomeraceae</taxon>
        <taxon>Funneliformis</taxon>
    </lineage>
</organism>
<sequence length="264" mass="29642">MAFNKTDINTENEAKEYPNYYGGVLKPEEKAIFDNGLLKPNGILNKTFLQDTAELLNNLKQSKEKVKTATMGLDDDKRTLLKSFLVEQKGETIPYQLVNSLGSDKPVDKVISQLEDVFFAENEPEFDRKIETTALKLKELLDKGKGVDEEIEKLQKKYNQKLLEEQTTLEGKVSAAVTALKNELKTAGGAGLKILQNIIDSNKDYSERFYTPTVPDSATSYGSVIQTGYISSAKPYAHPAYLLEDLPGANDKKKFKDTFERIRN</sequence>
<dbReference type="EMBL" id="CAMKVN010000008">
    <property type="protein sequence ID" value="CAI2161583.1"/>
    <property type="molecule type" value="Genomic_DNA"/>
</dbReference>